<comment type="similarity">
    <text evidence="3 11">Belongs to the binding-protein-dependent transport system permease family. CysTW subfamily.</text>
</comment>
<proteinExistence type="inferred from homology"/>
<evidence type="ECO:0000256" key="3">
    <source>
        <dbReference type="ARBA" id="ARBA00007069"/>
    </source>
</evidence>
<gene>
    <name evidence="13" type="primary">modB_3</name>
    <name evidence="13" type="ORF">GCM10007916_36000</name>
</gene>
<keyword evidence="14" id="KW-1185">Reference proteome</keyword>
<protein>
    <recommendedName>
        <fullName evidence="11">Molybdenum transport system permease</fullName>
    </recommendedName>
</protein>
<evidence type="ECO:0000256" key="5">
    <source>
        <dbReference type="ARBA" id="ARBA00022475"/>
    </source>
</evidence>
<dbReference type="InterPro" id="IPR011867">
    <property type="entry name" value="ModB_ABC"/>
</dbReference>
<dbReference type="Gene3D" id="1.10.3720.10">
    <property type="entry name" value="MetI-like"/>
    <property type="match status" value="1"/>
</dbReference>
<dbReference type="Pfam" id="PF00528">
    <property type="entry name" value="BPD_transp_1"/>
    <property type="match status" value="1"/>
</dbReference>
<dbReference type="Proteomes" id="UP001157353">
    <property type="component" value="Unassembled WGS sequence"/>
</dbReference>
<comment type="subcellular location">
    <subcellularLocation>
        <location evidence="11">Cell inner membrane</location>
        <topology evidence="11">Multi-pass membrane protein</topology>
    </subcellularLocation>
    <subcellularLocation>
        <location evidence="2 10">Cell membrane</location>
        <topology evidence="2 10">Multi-pass membrane protein</topology>
    </subcellularLocation>
</comment>
<dbReference type="CDD" id="cd06261">
    <property type="entry name" value="TM_PBP2"/>
    <property type="match status" value="1"/>
</dbReference>
<evidence type="ECO:0000256" key="4">
    <source>
        <dbReference type="ARBA" id="ARBA00022448"/>
    </source>
</evidence>
<dbReference type="SUPFAM" id="SSF161098">
    <property type="entry name" value="MetI-like"/>
    <property type="match status" value="1"/>
</dbReference>
<dbReference type="PANTHER" id="PTHR30183">
    <property type="entry name" value="MOLYBDENUM TRANSPORT SYSTEM PERMEASE PROTEIN MODB"/>
    <property type="match status" value="1"/>
</dbReference>
<dbReference type="InterPro" id="IPR035906">
    <property type="entry name" value="MetI-like_sf"/>
</dbReference>
<name>A0ABQ6E5R1_9GAMM</name>
<keyword evidence="9 10" id="KW-0472">Membrane</keyword>
<comment type="function">
    <text evidence="1 11">Part of the binding-protein-dependent transport system for molybdenum; probably responsible for the translocation of the substrate across the membrane.</text>
</comment>
<feature type="domain" description="ABC transmembrane type-1" evidence="12">
    <location>
        <begin position="7"/>
        <end position="218"/>
    </location>
</feature>
<dbReference type="InterPro" id="IPR000515">
    <property type="entry name" value="MetI-like"/>
</dbReference>
<evidence type="ECO:0000256" key="9">
    <source>
        <dbReference type="ARBA" id="ARBA00023136"/>
    </source>
</evidence>
<accession>A0ABQ6E5R1</accession>
<comment type="caution">
    <text evidence="13">The sequence shown here is derived from an EMBL/GenBank/DDBJ whole genome shotgun (WGS) entry which is preliminary data.</text>
</comment>
<dbReference type="RefSeq" id="WP_284205634.1">
    <property type="nucleotide sequence ID" value="NZ_BSPQ01000026.1"/>
</dbReference>
<sequence>MADLSVIWLTLKLALIVTFILLLIATPLAWWLSQTTSRLKPLIGSLCTLPMVLPPTVLGFYLLLLLSPNGGIGQFAEYIGFGSLAFTFTGVAIACALHTLPFVVQPLQNAFEAIGKRPLEVAATLRAGPIATFWQVAFPLAKPGFFSAAIMGFCHTIGEFGVVLMIGGNIPGETRVLSIEIYNHVEAMEYQQAHWLAGTMMLVSFIGLLLIYCINYQASRNKKVTNNNSVTTNKALTEQYL</sequence>
<feature type="transmembrane region" description="Helical" evidence="10">
    <location>
        <begin position="78"/>
        <end position="100"/>
    </location>
</feature>
<keyword evidence="6 11" id="KW-0500">Molybdenum</keyword>
<evidence type="ECO:0000256" key="11">
    <source>
        <dbReference type="RuleBase" id="RU365097"/>
    </source>
</evidence>
<feature type="transmembrane region" description="Helical" evidence="10">
    <location>
        <begin position="145"/>
        <end position="167"/>
    </location>
</feature>
<dbReference type="PANTHER" id="PTHR30183:SF8">
    <property type="entry name" value="MOLYBDENUM TRANSPORT SYSTEM PERMEASE"/>
    <property type="match status" value="1"/>
</dbReference>
<evidence type="ECO:0000256" key="2">
    <source>
        <dbReference type="ARBA" id="ARBA00004651"/>
    </source>
</evidence>
<keyword evidence="7 10" id="KW-0812">Transmembrane</keyword>
<reference evidence="14" key="1">
    <citation type="journal article" date="2019" name="Int. J. Syst. Evol. Microbiol.">
        <title>The Global Catalogue of Microorganisms (GCM) 10K type strain sequencing project: providing services to taxonomists for standard genome sequencing and annotation.</title>
        <authorList>
            <consortium name="The Broad Institute Genomics Platform"/>
            <consortium name="The Broad Institute Genome Sequencing Center for Infectious Disease"/>
            <person name="Wu L."/>
            <person name="Ma J."/>
        </authorList>
    </citation>
    <scope>NUCLEOTIDE SEQUENCE [LARGE SCALE GENOMIC DNA]</scope>
    <source>
        <strain evidence="14">NBRC 103166</strain>
    </source>
</reference>
<feature type="transmembrane region" description="Helical" evidence="10">
    <location>
        <begin position="193"/>
        <end position="214"/>
    </location>
</feature>
<keyword evidence="11" id="KW-0997">Cell inner membrane</keyword>
<evidence type="ECO:0000259" key="12">
    <source>
        <dbReference type="PROSITE" id="PS50928"/>
    </source>
</evidence>
<evidence type="ECO:0000256" key="6">
    <source>
        <dbReference type="ARBA" id="ARBA00022505"/>
    </source>
</evidence>
<feature type="transmembrane region" description="Helical" evidence="10">
    <location>
        <begin position="6"/>
        <end position="30"/>
    </location>
</feature>
<evidence type="ECO:0000256" key="1">
    <source>
        <dbReference type="ARBA" id="ARBA00002949"/>
    </source>
</evidence>
<dbReference type="NCBIfam" id="TIGR02141">
    <property type="entry name" value="modB_ABC"/>
    <property type="match status" value="1"/>
</dbReference>
<evidence type="ECO:0000256" key="8">
    <source>
        <dbReference type="ARBA" id="ARBA00022989"/>
    </source>
</evidence>
<organism evidence="13 14">
    <name type="scientific">Psychromonas marina</name>
    <dbReference type="NCBI Taxonomy" id="88364"/>
    <lineage>
        <taxon>Bacteria</taxon>
        <taxon>Pseudomonadati</taxon>
        <taxon>Pseudomonadota</taxon>
        <taxon>Gammaproteobacteria</taxon>
        <taxon>Alteromonadales</taxon>
        <taxon>Psychromonadaceae</taxon>
        <taxon>Psychromonas</taxon>
    </lineage>
</organism>
<keyword evidence="5" id="KW-1003">Cell membrane</keyword>
<evidence type="ECO:0000256" key="10">
    <source>
        <dbReference type="RuleBase" id="RU363032"/>
    </source>
</evidence>
<dbReference type="PROSITE" id="PS50928">
    <property type="entry name" value="ABC_TM1"/>
    <property type="match status" value="1"/>
</dbReference>
<keyword evidence="8 10" id="KW-1133">Transmembrane helix</keyword>
<evidence type="ECO:0000313" key="14">
    <source>
        <dbReference type="Proteomes" id="UP001157353"/>
    </source>
</evidence>
<dbReference type="EMBL" id="BSPQ01000026">
    <property type="protein sequence ID" value="GLS92528.1"/>
    <property type="molecule type" value="Genomic_DNA"/>
</dbReference>
<keyword evidence="4 10" id="KW-0813">Transport</keyword>
<evidence type="ECO:0000256" key="7">
    <source>
        <dbReference type="ARBA" id="ARBA00022692"/>
    </source>
</evidence>
<evidence type="ECO:0000313" key="13">
    <source>
        <dbReference type="EMBL" id="GLS92528.1"/>
    </source>
</evidence>
<feature type="transmembrane region" description="Helical" evidence="10">
    <location>
        <begin position="42"/>
        <end position="66"/>
    </location>
</feature>